<dbReference type="PRINTS" id="PR00740">
    <property type="entry name" value="GLHYDRLASE27"/>
</dbReference>
<evidence type="ECO:0000256" key="2">
    <source>
        <dbReference type="ARBA" id="ARBA00022729"/>
    </source>
</evidence>
<dbReference type="InterPro" id="IPR005102">
    <property type="entry name" value="Carbo-bd_X2"/>
</dbReference>
<evidence type="ECO:0000256" key="4">
    <source>
        <dbReference type="ARBA" id="ARBA00023001"/>
    </source>
</evidence>
<evidence type="ECO:0000256" key="10">
    <source>
        <dbReference type="SAM" id="SignalP"/>
    </source>
</evidence>
<feature type="region of interest" description="Disordered" evidence="9">
    <location>
        <begin position="32"/>
        <end position="54"/>
    </location>
</feature>
<dbReference type="PANTHER" id="PTHR11452">
    <property type="entry name" value="ALPHA-GALACTOSIDASE/ALPHA-N-ACETYLGALACTOSAMINIDASE"/>
    <property type="match status" value="1"/>
</dbReference>
<comment type="caution">
    <text evidence="13">The sequence shown here is derived from an EMBL/GenBank/DDBJ whole genome shotgun (WGS) entry which is preliminary data.</text>
</comment>
<keyword evidence="5" id="KW-0119">Carbohydrate metabolism</keyword>
<evidence type="ECO:0000256" key="7">
    <source>
        <dbReference type="ARBA" id="ARBA00023326"/>
    </source>
</evidence>
<evidence type="ECO:0000259" key="11">
    <source>
        <dbReference type="Pfam" id="PF03442"/>
    </source>
</evidence>
<evidence type="ECO:0000256" key="6">
    <source>
        <dbReference type="ARBA" id="ARBA00023295"/>
    </source>
</evidence>
<dbReference type="GO" id="GO:0030245">
    <property type="term" value="P:cellulose catabolic process"/>
    <property type="evidence" value="ECO:0007669"/>
    <property type="project" value="UniProtKB-KW"/>
</dbReference>
<dbReference type="GO" id="GO:0004557">
    <property type="term" value="F:alpha-galactosidase activity"/>
    <property type="evidence" value="ECO:0007669"/>
    <property type="project" value="UniProtKB-EC"/>
</dbReference>
<dbReference type="InterPro" id="IPR013780">
    <property type="entry name" value="Glyco_hydro_b"/>
</dbReference>
<dbReference type="SUPFAM" id="SSF51011">
    <property type="entry name" value="Glycosyl hydrolase domain"/>
    <property type="match status" value="1"/>
</dbReference>
<dbReference type="InterPro" id="IPR002241">
    <property type="entry name" value="Glyco_hydro_27"/>
</dbReference>
<dbReference type="InterPro" id="IPR014756">
    <property type="entry name" value="Ig_E-set"/>
</dbReference>
<keyword evidence="14" id="KW-1185">Reference proteome</keyword>
<dbReference type="AlphaFoldDB" id="A0A4U3LMP3"/>
<evidence type="ECO:0000313" key="13">
    <source>
        <dbReference type="EMBL" id="TKK76419.1"/>
    </source>
</evidence>
<evidence type="ECO:0000259" key="12">
    <source>
        <dbReference type="Pfam" id="PF17801"/>
    </source>
</evidence>
<keyword evidence="4" id="KW-0136">Cellulose degradation</keyword>
<protein>
    <recommendedName>
        <fullName evidence="8">Alpha-galactosidase</fullName>
        <ecNumber evidence="8">3.2.1.22</ecNumber>
    </recommendedName>
    <alternativeName>
        <fullName evidence="8">Melibiase</fullName>
    </alternativeName>
</protein>
<dbReference type="Pfam" id="PF17801">
    <property type="entry name" value="Melibiase_C"/>
    <property type="match status" value="1"/>
</dbReference>
<keyword evidence="3 8" id="KW-0378">Hydrolase</keyword>
<sequence>MTRSVRSRRVRTVLTGLVAAVLLPAGLTATTSAAAPESTPPVAPKTAAPQQAVQAPAVATTTVQSGGPAGDIALHPYMGWSSYSMQVYDGAGNWISADQLIKQSDAMHKKLQPYGYKNINIDAGWNDGIDGYGRPVPSKKLYPNGLQAVIDHIHANGQKVGLYAIPGIGKEVIDANLPVYGAPECKTGDLPVQPLQKADYWGIGYKIDFSKPCAQKYIDSIADLFGSWGLDFLKFDSVTPGSGISDLSLDARGDVKAWSAALAKHKIWLELSWALDINYANTWKQYANGWRIEWDVECYCPGVALTQWQNINRLFPKLADWWRYAGPGGWNDLDSLDVGNGQMDGLTKDERRTAATLWAVSAAPMYVGNDMTRLDDYGLSLLTNPEVIAVNQAGRPAQPVSMKTNKQVWYSLNPDSSYTVALFNLGQTDSDMTVNWSDLGLTGPAKVRDLWARKDLGQFANGFTGKDIPIHGVQLLKVTPQKGSTIRVNDDDLRVGYDGAWQRNNNYEVPSVSEPLTVTVTDSSQAKTADVGSRTQEVNNDDSQIVYTGTWHQSTGRGLGDYKDDVAWSETDGDSFSYSFVGTGVDYVTETDPGQGDVDIYIDGQFKQTVSTYLDPSQGHNKPQQVVYSVSDLPNGSHTIRAVKKSGQFMLLDKLNIRQESLLNPDSATFDKGSPADVSVQLGRDPGELAGISKAGVDLVKGTDYTVAGNVVTIKAAYLAKLAAGTVPLDFRFRGDYRDDIHATTANGAAVNFAFTGTGVAWSTELAPDQGNADVFVDGKLVRRVNLHGDVRQTNQQVFNATGLKNGPHTLRIVKVDGDVLRNDTISYTIAK</sequence>
<keyword evidence="6 8" id="KW-0326">Glycosidase</keyword>
<dbReference type="EMBL" id="SZPZ01000004">
    <property type="protein sequence ID" value="TKK76419.1"/>
    <property type="molecule type" value="Genomic_DNA"/>
</dbReference>
<dbReference type="SUPFAM" id="SSF51445">
    <property type="entry name" value="(Trans)glycosidases"/>
    <property type="match status" value="1"/>
</dbReference>
<dbReference type="InterPro" id="IPR013785">
    <property type="entry name" value="Aldolase_TIM"/>
</dbReference>
<dbReference type="RefSeq" id="WP_137257286.1">
    <property type="nucleotide sequence ID" value="NZ_JBHSPQ010000003.1"/>
</dbReference>
<evidence type="ECO:0000256" key="1">
    <source>
        <dbReference type="ARBA" id="ARBA00009743"/>
    </source>
</evidence>
<dbReference type="Gene3D" id="2.60.40.1180">
    <property type="entry name" value="Golgi alpha-mannosidase II"/>
    <property type="match status" value="1"/>
</dbReference>
<dbReference type="SUPFAM" id="SSF81296">
    <property type="entry name" value="E set domains"/>
    <property type="match status" value="1"/>
</dbReference>
<dbReference type="Proteomes" id="UP000305836">
    <property type="component" value="Unassembled WGS sequence"/>
</dbReference>
<comment type="similarity">
    <text evidence="1 8">Belongs to the glycosyl hydrolase 27 family.</text>
</comment>
<keyword evidence="7" id="KW-0624">Polysaccharide degradation</keyword>
<accession>A0A4U3LMP3</accession>
<comment type="catalytic activity">
    <reaction evidence="8">
        <text>Hydrolysis of terminal, non-reducing alpha-D-galactose residues in alpha-D-galactosides, including galactose oligosaccharides, galactomannans and galactolipids.</text>
        <dbReference type="EC" id="3.2.1.22"/>
    </reaction>
</comment>
<evidence type="ECO:0000256" key="9">
    <source>
        <dbReference type="SAM" id="MobiDB-lite"/>
    </source>
</evidence>
<dbReference type="Gene3D" id="2.60.120.260">
    <property type="entry name" value="Galactose-binding domain-like"/>
    <property type="match status" value="2"/>
</dbReference>
<name>A0A4U3LMP3_9ACTN</name>
<gene>
    <name evidence="13" type="ORF">FDA38_28960</name>
</gene>
<dbReference type="PANTHER" id="PTHR11452:SF33">
    <property type="entry name" value="ALPHA-GALACTOSIDASE 2"/>
    <property type="match status" value="1"/>
</dbReference>
<evidence type="ECO:0000256" key="5">
    <source>
        <dbReference type="ARBA" id="ARBA00023277"/>
    </source>
</evidence>
<feature type="compositionally biased region" description="Low complexity" evidence="9">
    <location>
        <begin position="44"/>
        <end position="54"/>
    </location>
</feature>
<reference evidence="13 14" key="1">
    <citation type="submission" date="2019-04" db="EMBL/GenBank/DDBJ databases">
        <title>Kribbella sp. NEAU-THZ 27 nov., a novel actinomycete isolated from soil.</title>
        <authorList>
            <person name="Duan L."/>
        </authorList>
    </citation>
    <scope>NUCLEOTIDE SEQUENCE [LARGE SCALE GENOMIC DNA]</scope>
    <source>
        <strain evidence="14">NEAU-THZ27</strain>
    </source>
</reference>
<dbReference type="Pfam" id="PF03442">
    <property type="entry name" value="CBM_X2"/>
    <property type="match status" value="1"/>
</dbReference>
<feature type="chain" id="PRO_5021024708" description="Alpha-galactosidase" evidence="10">
    <location>
        <begin position="35"/>
        <end position="832"/>
    </location>
</feature>
<dbReference type="Gene3D" id="3.20.20.70">
    <property type="entry name" value="Aldolase class I"/>
    <property type="match status" value="1"/>
</dbReference>
<evidence type="ECO:0000313" key="14">
    <source>
        <dbReference type="Proteomes" id="UP000305836"/>
    </source>
</evidence>
<proteinExistence type="inferred from homology"/>
<feature type="domain" description="Alpha galactosidase C-terminal" evidence="12">
    <location>
        <begin position="405"/>
        <end position="478"/>
    </location>
</feature>
<organism evidence="13 14">
    <name type="scientific">Kribbella jiaozuonensis</name>
    <dbReference type="NCBI Taxonomy" id="2575441"/>
    <lineage>
        <taxon>Bacteria</taxon>
        <taxon>Bacillati</taxon>
        <taxon>Actinomycetota</taxon>
        <taxon>Actinomycetes</taxon>
        <taxon>Propionibacteriales</taxon>
        <taxon>Kribbellaceae</taxon>
        <taxon>Kribbella</taxon>
    </lineage>
</organism>
<dbReference type="InterPro" id="IPR041233">
    <property type="entry name" value="Melibiase_C"/>
</dbReference>
<dbReference type="CDD" id="cd14792">
    <property type="entry name" value="GH27"/>
    <property type="match status" value="1"/>
</dbReference>
<feature type="domain" description="Carbohydrate binding X2" evidence="11">
    <location>
        <begin position="664"/>
        <end position="734"/>
    </location>
</feature>
<keyword evidence="8" id="KW-1015">Disulfide bond</keyword>
<dbReference type="InterPro" id="IPR017853">
    <property type="entry name" value="GH"/>
</dbReference>
<dbReference type="Pfam" id="PF16499">
    <property type="entry name" value="Melibiase_2"/>
    <property type="match status" value="1"/>
</dbReference>
<dbReference type="OrthoDB" id="9807519at2"/>
<keyword evidence="2 10" id="KW-0732">Signal</keyword>
<feature type="signal peptide" evidence="10">
    <location>
        <begin position="1"/>
        <end position="34"/>
    </location>
</feature>
<dbReference type="EC" id="3.2.1.22" evidence="8"/>
<evidence type="ECO:0000256" key="3">
    <source>
        <dbReference type="ARBA" id="ARBA00022801"/>
    </source>
</evidence>
<evidence type="ECO:0000256" key="8">
    <source>
        <dbReference type="RuleBase" id="RU361168"/>
    </source>
</evidence>